<evidence type="ECO:0000313" key="3">
    <source>
        <dbReference type="EMBL" id="CUV25785.1"/>
    </source>
</evidence>
<organism evidence="3">
    <name type="scientific">Ralstonia solanacearum</name>
    <name type="common">Pseudomonas solanacearum</name>
    <dbReference type="NCBI Taxonomy" id="305"/>
    <lineage>
        <taxon>Bacteria</taxon>
        <taxon>Pseudomonadati</taxon>
        <taxon>Pseudomonadota</taxon>
        <taxon>Betaproteobacteria</taxon>
        <taxon>Burkholderiales</taxon>
        <taxon>Burkholderiaceae</taxon>
        <taxon>Ralstonia</taxon>
        <taxon>Ralstonia solanacearum species complex</taxon>
    </lineage>
</organism>
<evidence type="ECO:0000313" key="8">
    <source>
        <dbReference type="EMBL" id="CUV61340.1"/>
    </source>
</evidence>
<dbReference type="AlphaFoldDB" id="A0A0K1ZKF8"/>
<dbReference type="EMBL" id="LN899822">
    <property type="protein sequence ID" value="CUV61340.1"/>
    <property type="molecule type" value="Genomic_DNA"/>
</dbReference>
<dbReference type="EMBL" id="LN899821">
    <property type="protein sequence ID" value="CUV18631.1"/>
    <property type="molecule type" value="Genomic_DNA"/>
</dbReference>
<dbReference type="EMBL" id="LN899825">
    <property type="protein sequence ID" value="CUV34500.1"/>
    <property type="molecule type" value="Genomic_DNA"/>
</dbReference>
<evidence type="ECO:0000313" key="2">
    <source>
        <dbReference type="EMBL" id="CUV18631.1"/>
    </source>
</evidence>
<evidence type="ECO:0000313" key="5">
    <source>
        <dbReference type="EMBL" id="CUV34500.1"/>
    </source>
</evidence>
<reference evidence="9" key="2">
    <citation type="submission" date="2021-10" db="EMBL/GenBank/DDBJ databases">
        <title>Complete genome sequences of five Ralstonia solancearum strains isolated from sunflower.</title>
        <authorList>
            <person name="She X."/>
            <person name="He Z."/>
        </authorList>
    </citation>
    <scope>NUCLEOTIDE SEQUENCE</scope>
    <source>
        <strain evidence="9">RS638</strain>
    </source>
</reference>
<dbReference type="EMBL" id="LN899826">
    <property type="protein sequence ID" value="CUV38759.1"/>
    <property type="molecule type" value="Genomic_DNA"/>
</dbReference>
<accession>A0A0K1ZKF8</accession>
<dbReference type="PATRIC" id="fig|305.118.peg.5053"/>
<evidence type="ECO:0000313" key="9">
    <source>
        <dbReference type="EMBL" id="UZF13412.1"/>
    </source>
</evidence>
<protein>
    <submittedName>
        <fullName evidence="3">Uncharacterized protein</fullName>
    </submittedName>
</protein>
<reference evidence="3" key="1">
    <citation type="submission" date="2015-10" db="EMBL/GenBank/DDBJ databases">
        <authorList>
            <person name="Gilbert D.G."/>
        </authorList>
    </citation>
    <scope>NUCLEOTIDE SEQUENCE</scope>
    <source>
        <strain evidence="3">Phyl III-seqv23</strain>
    </source>
</reference>
<name>A0A0K1ZKF8_RALSL</name>
<proteinExistence type="predicted"/>
<dbReference type="EMBL" id="LN899820">
    <property type="protein sequence ID" value="CUV53477.1"/>
    <property type="molecule type" value="Genomic_DNA"/>
</dbReference>
<dbReference type="EMBL" id="LN899823">
    <property type="protein sequence ID" value="CUV25785.1"/>
    <property type="molecule type" value="Genomic_DNA"/>
</dbReference>
<dbReference type="EMBL" id="CP085043">
    <property type="protein sequence ID" value="UZF13412.1"/>
    <property type="molecule type" value="Genomic_DNA"/>
</dbReference>
<evidence type="ECO:0000256" key="1">
    <source>
        <dbReference type="SAM" id="MobiDB-lite"/>
    </source>
</evidence>
<evidence type="ECO:0000313" key="6">
    <source>
        <dbReference type="EMBL" id="CUV38759.1"/>
    </source>
</evidence>
<sequence length="115" mass="12408">MGEAKRRGTQTQRVSQAQARLDALRPEKLVCGACQTAFTTFDGMEPRNLPGIRAIFGGECPNCGESVISFSGEPEAVANAMLLYQQTMENAKLGAQTQEGEHTPYVDTDDGKPQS</sequence>
<gene>
    <name evidence="9" type="ORF">LH706_10010</name>
    <name evidence="2" type="ORF">PSS4_v1_700028</name>
    <name evidence="8" type="ORF">RD1301_v1_1430023</name>
    <name evidence="3" type="ORF">RUN1744_v1_1100018</name>
    <name evidence="4" type="ORF">RUN1985_v1_540018</name>
    <name evidence="7" type="ORF">RUN215_v1_140046</name>
    <name evidence="5" type="ORF">TD1301_v1_940023</name>
    <name evidence="6" type="ORF">TF3108_v1_170045</name>
</gene>
<dbReference type="EMBL" id="LN899824">
    <property type="protein sequence ID" value="CUV29923.1"/>
    <property type="molecule type" value="Genomic_DNA"/>
</dbReference>
<evidence type="ECO:0000313" key="4">
    <source>
        <dbReference type="EMBL" id="CUV29923.1"/>
    </source>
</evidence>
<feature type="compositionally biased region" description="Basic and acidic residues" evidence="1">
    <location>
        <begin position="99"/>
        <end position="115"/>
    </location>
</feature>
<feature type="region of interest" description="Disordered" evidence="1">
    <location>
        <begin position="92"/>
        <end position="115"/>
    </location>
</feature>
<evidence type="ECO:0000313" key="7">
    <source>
        <dbReference type="EMBL" id="CUV53477.1"/>
    </source>
</evidence>